<accession>A0A8J6NZ95</accession>
<name>A0A8J6NZ95_9BACT</name>
<dbReference type="EMBL" id="JACNIG010000245">
    <property type="protein sequence ID" value="MBC8432744.1"/>
    <property type="molecule type" value="Genomic_DNA"/>
</dbReference>
<evidence type="ECO:0000313" key="2">
    <source>
        <dbReference type="Proteomes" id="UP000605201"/>
    </source>
</evidence>
<proteinExistence type="predicted"/>
<dbReference type="AlphaFoldDB" id="A0A8J6NZ95"/>
<evidence type="ECO:0000313" key="1">
    <source>
        <dbReference type="EMBL" id="MBC8432744.1"/>
    </source>
</evidence>
<sequence>MINFKRLATACIMVFVMLNLVSCAMMPLMMGPMLYKSTKKTVKPDVNGVLKELVQESIDALIANRGSYEYILIGKTEAKDGLIPAQKLRTTILQTLRSQNVIQVYDRDDHLVKPELERLPSESKRDTGLAMLSHSRLEL</sequence>
<protein>
    <submittedName>
        <fullName evidence="1">Uncharacterized protein</fullName>
    </submittedName>
</protein>
<comment type="caution">
    <text evidence="1">The sequence shown here is derived from an EMBL/GenBank/DDBJ whole genome shotgun (WGS) entry which is preliminary data.</text>
</comment>
<gene>
    <name evidence="1" type="ORF">H8D96_12600</name>
</gene>
<reference evidence="1 2" key="1">
    <citation type="submission" date="2020-08" db="EMBL/GenBank/DDBJ databases">
        <title>Bridging the membrane lipid divide: bacteria of the FCB group superphylum have the potential to synthesize archaeal ether lipids.</title>
        <authorList>
            <person name="Villanueva L."/>
            <person name="Von Meijenfeldt F.A.B."/>
            <person name="Westbye A.B."/>
            <person name="Yadav S."/>
            <person name="Hopmans E.C."/>
            <person name="Dutilh B.E."/>
            <person name="Sinninghe Damste J.S."/>
        </authorList>
    </citation>
    <scope>NUCLEOTIDE SEQUENCE [LARGE SCALE GENOMIC DNA]</scope>
    <source>
        <strain evidence="1">NIOZ-UU17</strain>
    </source>
</reference>
<dbReference type="Proteomes" id="UP000605201">
    <property type="component" value="Unassembled WGS sequence"/>
</dbReference>
<organism evidence="1 2">
    <name type="scientific">Candidatus Desulfatibia vada</name>
    <dbReference type="NCBI Taxonomy" id="2841696"/>
    <lineage>
        <taxon>Bacteria</taxon>
        <taxon>Pseudomonadati</taxon>
        <taxon>Thermodesulfobacteriota</taxon>
        <taxon>Desulfobacteria</taxon>
        <taxon>Desulfobacterales</taxon>
        <taxon>Desulfobacterales incertae sedis</taxon>
        <taxon>Candidatus Desulfatibia</taxon>
    </lineage>
</organism>